<organism evidence="13 14">
    <name type="scientific">Sorangium cellulosum</name>
    <name type="common">Polyangium cellulosum</name>
    <dbReference type="NCBI Taxonomy" id="56"/>
    <lineage>
        <taxon>Bacteria</taxon>
        <taxon>Pseudomonadati</taxon>
        <taxon>Myxococcota</taxon>
        <taxon>Polyangia</taxon>
        <taxon>Polyangiales</taxon>
        <taxon>Polyangiaceae</taxon>
        <taxon>Sorangium</taxon>
    </lineage>
</organism>
<dbReference type="InterPro" id="IPR005467">
    <property type="entry name" value="His_kinase_dom"/>
</dbReference>
<reference evidence="13 14" key="1">
    <citation type="submission" date="2014-02" db="EMBL/GenBank/DDBJ databases">
        <title>The small core and large imbalanced accessory genome model reveals a collaborative survival strategy of Sorangium cellulosum strains in nature.</title>
        <authorList>
            <person name="Han K."/>
            <person name="Peng R."/>
            <person name="Blom J."/>
            <person name="Li Y.-Z."/>
        </authorList>
    </citation>
    <scope>NUCLEOTIDE SEQUENCE [LARGE SCALE GENOMIC DNA]</scope>
    <source>
        <strain evidence="13 14">So0157-25</strain>
    </source>
</reference>
<dbReference type="PRINTS" id="PR00344">
    <property type="entry name" value="BCTRLSENSOR"/>
</dbReference>
<dbReference type="AlphaFoldDB" id="A0A150PLI0"/>
<comment type="catalytic activity">
    <reaction evidence="1">
        <text>ATP + protein L-histidine = ADP + protein N-phospho-L-histidine.</text>
        <dbReference type="EC" id="2.7.13.3"/>
    </reaction>
</comment>
<dbReference type="SUPFAM" id="SSF158472">
    <property type="entry name" value="HAMP domain-like"/>
    <property type="match status" value="1"/>
</dbReference>
<dbReference type="SMART" id="SM00304">
    <property type="entry name" value="HAMP"/>
    <property type="match status" value="1"/>
</dbReference>
<dbReference type="InterPro" id="IPR036890">
    <property type="entry name" value="HATPase_C_sf"/>
</dbReference>
<dbReference type="Pfam" id="PF00672">
    <property type="entry name" value="HAMP"/>
    <property type="match status" value="1"/>
</dbReference>
<keyword evidence="10" id="KW-1133">Transmembrane helix</keyword>
<gene>
    <name evidence="13" type="ORF">BE08_11800</name>
</gene>
<evidence type="ECO:0000256" key="5">
    <source>
        <dbReference type="ARBA" id="ARBA00022679"/>
    </source>
</evidence>
<comment type="caution">
    <text evidence="13">The sequence shown here is derived from an EMBL/GenBank/DDBJ whole genome shotgun (WGS) entry which is preliminary data.</text>
</comment>
<dbReference type="InterPro" id="IPR003594">
    <property type="entry name" value="HATPase_dom"/>
</dbReference>
<evidence type="ECO:0000256" key="8">
    <source>
        <dbReference type="ARBA" id="ARBA00022840"/>
    </source>
</evidence>
<evidence type="ECO:0000256" key="2">
    <source>
        <dbReference type="ARBA" id="ARBA00004370"/>
    </source>
</evidence>
<evidence type="ECO:0000256" key="10">
    <source>
        <dbReference type="SAM" id="Phobius"/>
    </source>
</evidence>
<dbReference type="PROSITE" id="PS50885">
    <property type="entry name" value="HAMP"/>
    <property type="match status" value="1"/>
</dbReference>
<dbReference type="Gene3D" id="6.10.340.10">
    <property type="match status" value="1"/>
</dbReference>
<proteinExistence type="predicted"/>
<keyword evidence="13" id="KW-0378">Hydrolase</keyword>
<dbReference type="Pfam" id="PF02518">
    <property type="entry name" value="HATPase_c"/>
    <property type="match status" value="1"/>
</dbReference>
<evidence type="ECO:0000256" key="1">
    <source>
        <dbReference type="ARBA" id="ARBA00000085"/>
    </source>
</evidence>
<dbReference type="PROSITE" id="PS50109">
    <property type="entry name" value="HIS_KIN"/>
    <property type="match status" value="1"/>
</dbReference>
<comment type="subcellular location">
    <subcellularLocation>
        <location evidence="2">Membrane</location>
    </subcellularLocation>
</comment>
<evidence type="ECO:0000259" key="12">
    <source>
        <dbReference type="PROSITE" id="PS50885"/>
    </source>
</evidence>
<keyword evidence="8" id="KW-0067">ATP-binding</keyword>
<dbReference type="SUPFAM" id="SSF47384">
    <property type="entry name" value="Homodimeric domain of signal transducing histidine kinase"/>
    <property type="match status" value="1"/>
</dbReference>
<dbReference type="SMART" id="SM00387">
    <property type="entry name" value="HATPase_c"/>
    <property type="match status" value="1"/>
</dbReference>
<dbReference type="SMART" id="SM00388">
    <property type="entry name" value="HisKA"/>
    <property type="match status" value="1"/>
</dbReference>
<evidence type="ECO:0000259" key="11">
    <source>
        <dbReference type="PROSITE" id="PS50109"/>
    </source>
</evidence>
<dbReference type="Gene3D" id="1.10.287.130">
    <property type="match status" value="1"/>
</dbReference>
<evidence type="ECO:0000256" key="7">
    <source>
        <dbReference type="ARBA" id="ARBA00022777"/>
    </source>
</evidence>
<feature type="domain" description="HAMP" evidence="12">
    <location>
        <begin position="211"/>
        <end position="263"/>
    </location>
</feature>
<dbReference type="GO" id="GO:0016020">
    <property type="term" value="C:membrane"/>
    <property type="evidence" value="ECO:0007669"/>
    <property type="project" value="UniProtKB-SubCell"/>
</dbReference>
<evidence type="ECO:0000256" key="6">
    <source>
        <dbReference type="ARBA" id="ARBA00022741"/>
    </source>
</evidence>
<keyword evidence="4" id="KW-0597">Phosphoprotein</keyword>
<keyword evidence="9" id="KW-0902">Two-component regulatory system</keyword>
<dbReference type="Pfam" id="PF00512">
    <property type="entry name" value="HisKA"/>
    <property type="match status" value="1"/>
</dbReference>
<dbReference type="CDD" id="cd00082">
    <property type="entry name" value="HisKA"/>
    <property type="match status" value="1"/>
</dbReference>
<dbReference type="InterPro" id="IPR003660">
    <property type="entry name" value="HAMP_dom"/>
</dbReference>
<dbReference type="GO" id="GO:0004177">
    <property type="term" value="F:aminopeptidase activity"/>
    <property type="evidence" value="ECO:0007669"/>
    <property type="project" value="UniProtKB-KW"/>
</dbReference>
<evidence type="ECO:0000256" key="4">
    <source>
        <dbReference type="ARBA" id="ARBA00022553"/>
    </source>
</evidence>
<dbReference type="SUPFAM" id="SSF55874">
    <property type="entry name" value="ATPase domain of HSP90 chaperone/DNA topoisomerase II/histidine kinase"/>
    <property type="match status" value="1"/>
</dbReference>
<dbReference type="InterPro" id="IPR004358">
    <property type="entry name" value="Sig_transdc_His_kin-like_C"/>
</dbReference>
<dbReference type="CDD" id="cd00075">
    <property type="entry name" value="HATPase"/>
    <property type="match status" value="1"/>
</dbReference>
<feature type="domain" description="Histidine kinase" evidence="11">
    <location>
        <begin position="280"/>
        <end position="487"/>
    </location>
</feature>
<keyword evidence="5" id="KW-0808">Transferase</keyword>
<dbReference type="GO" id="GO:0000155">
    <property type="term" value="F:phosphorelay sensor kinase activity"/>
    <property type="evidence" value="ECO:0007669"/>
    <property type="project" value="InterPro"/>
</dbReference>
<keyword evidence="10" id="KW-0812">Transmembrane</keyword>
<dbReference type="EMBL" id="JELY01001201">
    <property type="protein sequence ID" value="KYF56579.1"/>
    <property type="molecule type" value="Genomic_DNA"/>
</dbReference>
<feature type="transmembrane region" description="Helical" evidence="10">
    <location>
        <begin position="183"/>
        <end position="205"/>
    </location>
</feature>
<keyword evidence="6" id="KW-0547">Nucleotide-binding</keyword>
<protein>
    <recommendedName>
        <fullName evidence="3">histidine kinase</fullName>
        <ecNumber evidence="3">2.7.13.3</ecNumber>
    </recommendedName>
</protein>
<keyword evidence="7" id="KW-0418">Kinase</keyword>
<dbReference type="PANTHER" id="PTHR43065:SF10">
    <property type="entry name" value="PEROXIDE STRESS-ACTIVATED HISTIDINE KINASE MAK3"/>
    <property type="match status" value="1"/>
</dbReference>
<dbReference type="InterPro" id="IPR036097">
    <property type="entry name" value="HisK_dim/P_sf"/>
</dbReference>
<name>A0A150PLI0_SORCE</name>
<accession>A0A150PLI0</accession>
<sequence length="498" mass="54072">MAPPPAPQRLYRLRRRLLLVISLLVALVVASGVATVLTGLASRRAILEAHDLQVASRRAALLSVTAREQYIHEAHTIILRDRSHVEHHDAWVSELGAKLAELRPGLDAGAAMKLDDIGKASRELSQLFATTILPAIDREDSHEVHHAHDRANALVDRMTQHADSLARHFDERALAAERRAEQFIRFALILATAVCAFAAALAFIAGRELWRSFSTPLASLERVAGRVTAGDRSARVEPVAAVELAAVADAFNRMLDALSRTEAELVASERLAAIGRVAAGVAHEINNPIAVIRGYVKTMVKEAETPALREELSILDEEAAACQRIAEELLMYARSPVLSPRAVQAEELLRDAASYCDGGPGRGDQPLRVDAELAFITVDPLRIRQVIVNLVANAREATSGTPGGDEILVRGRRQDDGYRVEVLDRGAGIPEDARERLFEPFFTTRRDGTGLGLAVCYGLVTAHGGTIRAEPRPGGGSRFVIDLPGVLIEEARESQDRA</sequence>
<dbReference type="Gene3D" id="3.30.565.10">
    <property type="entry name" value="Histidine kinase-like ATPase, C-terminal domain"/>
    <property type="match status" value="1"/>
</dbReference>
<evidence type="ECO:0000256" key="9">
    <source>
        <dbReference type="ARBA" id="ARBA00023012"/>
    </source>
</evidence>
<dbReference type="PANTHER" id="PTHR43065">
    <property type="entry name" value="SENSOR HISTIDINE KINASE"/>
    <property type="match status" value="1"/>
</dbReference>
<keyword evidence="13" id="KW-0645">Protease</keyword>
<evidence type="ECO:0000313" key="13">
    <source>
        <dbReference type="EMBL" id="KYF56579.1"/>
    </source>
</evidence>
<dbReference type="EC" id="2.7.13.3" evidence="3"/>
<evidence type="ECO:0000313" key="14">
    <source>
        <dbReference type="Proteomes" id="UP000075420"/>
    </source>
</evidence>
<keyword evidence="10" id="KW-0472">Membrane</keyword>
<keyword evidence="13" id="KW-0031">Aminopeptidase</keyword>
<dbReference type="InterPro" id="IPR003661">
    <property type="entry name" value="HisK_dim/P_dom"/>
</dbReference>
<evidence type="ECO:0000256" key="3">
    <source>
        <dbReference type="ARBA" id="ARBA00012438"/>
    </source>
</evidence>
<dbReference type="GO" id="GO:0005524">
    <property type="term" value="F:ATP binding"/>
    <property type="evidence" value="ECO:0007669"/>
    <property type="project" value="UniProtKB-KW"/>
</dbReference>
<dbReference type="Proteomes" id="UP000075420">
    <property type="component" value="Unassembled WGS sequence"/>
</dbReference>